<evidence type="ECO:0000313" key="2">
    <source>
        <dbReference type="EMBL" id="CAI6256333.1"/>
    </source>
</evidence>
<dbReference type="AlphaFoldDB" id="A0A9W4XK72"/>
<feature type="transmembrane region" description="Helical" evidence="1">
    <location>
        <begin position="53"/>
        <end position="79"/>
    </location>
</feature>
<accession>A0A9W4XK72</accession>
<protein>
    <submittedName>
        <fullName evidence="2">Uncharacterized protein</fullName>
    </submittedName>
</protein>
<keyword evidence="1" id="KW-0812">Transmembrane</keyword>
<sequence>MQYPDVAIPCPLPALFVPKSVSLRVHLFTRRNPCTESFFNRSRSRSKQICLRIVKIVCASAWYIPSVLGAMIIHTFFAYHFKHVAWSRRPGLT</sequence>
<reference evidence="2" key="1">
    <citation type="submission" date="2023-01" db="EMBL/GenBank/DDBJ databases">
        <authorList>
            <person name="Van Ghelder C."/>
            <person name="Rancurel C."/>
        </authorList>
    </citation>
    <scope>NUCLEOTIDE SEQUENCE</scope>
    <source>
        <strain evidence="2">CNCM I-4278</strain>
    </source>
</reference>
<keyword evidence="1" id="KW-1133">Transmembrane helix</keyword>
<name>A0A9W4XK72_9PLEO</name>
<evidence type="ECO:0000256" key="1">
    <source>
        <dbReference type="SAM" id="Phobius"/>
    </source>
</evidence>
<organism evidence="2 3">
    <name type="scientific">Periconia digitata</name>
    <dbReference type="NCBI Taxonomy" id="1303443"/>
    <lineage>
        <taxon>Eukaryota</taxon>
        <taxon>Fungi</taxon>
        <taxon>Dikarya</taxon>
        <taxon>Ascomycota</taxon>
        <taxon>Pezizomycotina</taxon>
        <taxon>Dothideomycetes</taxon>
        <taxon>Pleosporomycetidae</taxon>
        <taxon>Pleosporales</taxon>
        <taxon>Massarineae</taxon>
        <taxon>Periconiaceae</taxon>
        <taxon>Periconia</taxon>
    </lineage>
</organism>
<keyword evidence="1" id="KW-0472">Membrane</keyword>
<evidence type="ECO:0000313" key="3">
    <source>
        <dbReference type="Proteomes" id="UP001152607"/>
    </source>
</evidence>
<gene>
    <name evidence="2" type="ORF">PDIGIT_LOCUS1169</name>
</gene>
<keyword evidence="3" id="KW-1185">Reference proteome</keyword>
<proteinExistence type="predicted"/>
<comment type="caution">
    <text evidence="2">The sequence shown here is derived from an EMBL/GenBank/DDBJ whole genome shotgun (WGS) entry which is preliminary data.</text>
</comment>
<dbReference type="EMBL" id="CAOQHR010000001">
    <property type="protein sequence ID" value="CAI6256333.1"/>
    <property type="molecule type" value="Genomic_DNA"/>
</dbReference>
<dbReference type="Proteomes" id="UP001152607">
    <property type="component" value="Unassembled WGS sequence"/>
</dbReference>